<dbReference type="RefSeq" id="WP_337309376.1">
    <property type="nucleotide sequence ID" value="NZ_JAEKNS010000037.1"/>
</dbReference>
<protein>
    <submittedName>
        <fullName evidence="3">AMP-binding protein</fullName>
    </submittedName>
</protein>
<dbReference type="EMBL" id="JAEKNS010000037">
    <property type="protein sequence ID" value="MBJ7593778.1"/>
    <property type="molecule type" value="Genomic_DNA"/>
</dbReference>
<dbReference type="Proteomes" id="UP000606991">
    <property type="component" value="Unassembled WGS sequence"/>
</dbReference>
<feature type="domain" description="AMP-dependent synthetase/ligase" evidence="1">
    <location>
        <begin position="18"/>
        <end position="353"/>
    </location>
</feature>
<dbReference type="Pfam" id="PF13193">
    <property type="entry name" value="AMP-binding_C"/>
    <property type="match status" value="1"/>
</dbReference>
<feature type="domain" description="AMP-binding enzyme C-terminal" evidence="2">
    <location>
        <begin position="404"/>
        <end position="479"/>
    </location>
</feature>
<dbReference type="PANTHER" id="PTHR43201:SF32">
    <property type="entry name" value="2-SUCCINYLBENZOATE--COA LIGASE, CHLOROPLASTIC_PEROXISOMAL"/>
    <property type="match status" value="1"/>
</dbReference>
<reference evidence="3 4" key="1">
    <citation type="submission" date="2020-10" db="EMBL/GenBank/DDBJ databases">
        <title>Ca. Dormibacterota MAGs.</title>
        <authorList>
            <person name="Montgomery K."/>
        </authorList>
    </citation>
    <scope>NUCLEOTIDE SEQUENCE [LARGE SCALE GENOMIC DNA]</scope>
    <source>
        <strain evidence="3">SC8812_S17_18</strain>
    </source>
</reference>
<dbReference type="Pfam" id="PF00501">
    <property type="entry name" value="AMP-binding"/>
    <property type="match status" value="1"/>
</dbReference>
<dbReference type="InterPro" id="IPR000873">
    <property type="entry name" value="AMP-dep_synth/lig_dom"/>
</dbReference>
<sequence length="500" mass="52667">MGTVRAPQTLVSWIAAVVAARRQHPAVIEGTLSWSYTDLWSRSEQVARAVSALPTFASGTRVALIGANDPQYLAAYFGVLRAGGVVVPLNPRLANAEIANQVRFVGAIGTIVGDVDTETSDALGLAAPVWRLPELRGGRSGALPTLGPQSSACILLTSGSTGEPKGVVHSQGTLLHAALQIAAALPFSPDDRAVAFLPFFASIPELVLPTLVSGGALDIVRRFDVELIARACQRATCLDAIPTLMARLLHGGVMDDLRKLRWLMFASEAMPPPLLEQWWAELPGVATHEIYGMTELLTMTYAPPALLREAPQSVGRPFPTSAVAVVDSAGQPVPIGSSGEVICRSPARMLGYLDAPAATAAVLDRAGWMRTGDLGEFDESGRLRLTGRLKDQINSGGLKVAPGEIESVALRHPQVIAAVVVGIPDLRWGETPVVVAVRAVGSSLAAADVLAFCRRELGGFKRPSGAAVVESLPQIGIGKVAKDEIKQRVLSGELQIVRAS</sequence>
<proteinExistence type="predicted"/>
<name>A0A934N4E7_9BACT</name>
<dbReference type="PROSITE" id="PS00455">
    <property type="entry name" value="AMP_BINDING"/>
    <property type="match status" value="1"/>
</dbReference>
<evidence type="ECO:0000313" key="4">
    <source>
        <dbReference type="Proteomes" id="UP000606991"/>
    </source>
</evidence>
<evidence type="ECO:0000313" key="3">
    <source>
        <dbReference type="EMBL" id="MBJ7593778.1"/>
    </source>
</evidence>
<dbReference type="GO" id="GO:0031956">
    <property type="term" value="F:medium-chain fatty acid-CoA ligase activity"/>
    <property type="evidence" value="ECO:0007669"/>
    <property type="project" value="TreeGrafter"/>
</dbReference>
<dbReference type="InterPro" id="IPR020845">
    <property type="entry name" value="AMP-binding_CS"/>
</dbReference>
<comment type="caution">
    <text evidence="3">The sequence shown here is derived from an EMBL/GenBank/DDBJ whole genome shotgun (WGS) entry which is preliminary data.</text>
</comment>
<dbReference type="PANTHER" id="PTHR43201">
    <property type="entry name" value="ACYL-COA SYNTHETASE"/>
    <property type="match status" value="1"/>
</dbReference>
<accession>A0A934N4E7</accession>
<dbReference type="Gene3D" id="3.40.50.12780">
    <property type="entry name" value="N-terminal domain of ligase-like"/>
    <property type="match status" value="1"/>
</dbReference>
<dbReference type="InterPro" id="IPR045851">
    <property type="entry name" value="AMP-bd_C_sf"/>
</dbReference>
<evidence type="ECO:0000259" key="1">
    <source>
        <dbReference type="Pfam" id="PF00501"/>
    </source>
</evidence>
<dbReference type="Gene3D" id="3.30.300.30">
    <property type="match status" value="1"/>
</dbReference>
<dbReference type="InterPro" id="IPR042099">
    <property type="entry name" value="ANL_N_sf"/>
</dbReference>
<dbReference type="GO" id="GO:0006631">
    <property type="term" value="P:fatty acid metabolic process"/>
    <property type="evidence" value="ECO:0007669"/>
    <property type="project" value="TreeGrafter"/>
</dbReference>
<organism evidence="3 4">
    <name type="scientific">Candidatus Aeolococcus gillhamiae</name>
    <dbReference type="NCBI Taxonomy" id="3127015"/>
    <lineage>
        <taxon>Bacteria</taxon>
        <taxon>Bacillati</taxon>
        <taxon>Candidatus Dormiibacterota</taxon>
        <taxon>Candidatus Dormibacteria</taxon>
        <taxon>Candidatus Aeolococcales</taxon>
        <taxon>Candidatus Aeolococcaceae</taxon>
        <taxon>Candidatus Aeolococcus</taxon>
    </lineage>
</organism>
<dbReference type="AlphaFoldDB" id="A0A934N4E7"/>
<dbReference type="InterPro" id="IPR025110">
    <property type="entry name" value="AMP-bd_C"/>
</dbReference>
<evidence type="ECO:0000259" key="2">
    <source>
        <dbReference type="Pfam" id="PF13193"/>
    </source>
</evidence>
<dbReference type="SUPFAM" id="SSF56801">
    <property type="entry name" value="Acetyl-CoA synthetase-like"/>
    <property type="match status" value="1"/>
</dbReference>
<gene>
    <name evidence="3" type="ORF">JF886_02775</name>
</gene>